<evidence type="ECO:0000313" key="4">
    <source>
        <dbReference type="Proteomes" id="UP000189735"/>
    </source>
</evidence>
<sequence>MKSIAKRSLLALAAVIAAASLGLATTTVVHAVATEAEADRIEAYGQSVTVDGRSMNVLIAGDGPETIVLLPGFGTASPVLDFEPLVSNLSHDHRVIVIEPFGYGLSDGTESERTTENIVTEIHGALTELGAHRHVLMGHSIAGIYGIDFATRYPDEVTAFVGIDSSAPGQPGMDAEFPIGLMTAAKNLGLLRLVAALSDDGYGGGEYSEHAREQIGMLSNRSSLNPTYLDEMTHIRTNFAAAASTGFPQDLPLLLFVQSNNSKNPDWLGLHERQASEATDGTVIPIDGEHYLHHAHSAQIADEFRAWRGARIEATMR</sequence>
<evidence type="ECO:0000256" key="1">
    <source>
        <dbReference type="SAM" id="SignalP"/>
    </source>
</evidence>
<dbReference type="EMBL" id="FUYG01000007">
    <property type="protein sequence ID" value="SKA98983.1"/>
    <property type="molecule type" value="Genomic_DNA"/>
</dbReference>
<evidence type="ECO:0000313" key="3">
    <source>
        <dbReference type="EMBL" id="SKA98983.1"/>
    </source>
</evidence>
<evidence type="ECO:0000259" key="2">
    <source>
        <dbReference type="Pfam" id="PF00561"/>
    </source>
</evidence>
<dbReference type="GO" id="GO:0003824">
    <property type="term" value="F:catalytic activity"/>
    <property type="evidence" value="ECO:0007669"/>
    <property type="project" value="UniProtKB-ARBA"/>
</dbReference>
<keyword evidence="1" id="KW-0732">Signal</keyword>
<dbReference type="AlphaFoldDB" id="A0A1T4YBD0"/>
<dbReference type="RefSeq" id="WP_078714819.1">
    <property type="nucleotide sequence ID" value="NZ_FUYG01000007.1"/>
</dbReference>
<dbReference type="InterPro" id="IPR000073">
    <property type="entry name" value="AB_hydrolase_1"/>
</dbReference>
<dbReference type="Gene3D" id="3.40.50.1820">
    <property type="entry name" value="alpha/beta hydrolase"/>
    <property type="match status" value="1"/>
</dbReference>
<feature type="signal peptide" evidence="1">
    <location>
        <begin position="1"/>
        <end position="31"/>
    </location>
</feature>
<dbReference type="Proteomes" id="UP000189735">
    <property type="component" value="Unassembled WGS sequence"/>
</dbReference>
<dbReference type="PANTHER" id="PTHR43798">
    <property type="entry name" value="MONOACYLGLYCEROL LIPASE"/>
    <property type="match status" value="1"/>
</dbReference>
<feature type="domain" description="AB hydrolase-1" evidence="2">
    <location>
        <begin position="66"/>
        <end position="224"/>
    </location>
</feature>
<reference evidence="4" key="1">
    <citation type="submission" date="2017-02" db="EMBL/GenBank/DDBJ databases">
        <authorList>
            <person name="Varghese N."/>
            <person name="Submissions S."/>
        </authorList>
    </citation>
    <scope>NUCLEOTIDE SEQUENCE [LARGE SCALE GENOMIC DNA]</scope>
    <source>
        <strain evidence="4">VKM Ac-2052</strain>
    </source>
</reference>
<dbReference type="SUPFAM" id="SSF53474">
    <property type="entry name" value="alpha/beta-Hydrolases"/>
    <property type="match status" value="1"/>
</dbReference>
<gene>
    <name evidence="3" type="ORF">SAMN06295879_2644</name>
</gene>
<protein>
    <submittedName>
        <fullName evidence="3">Pimeloyl-ACP methyl ester carboxylesterase</fullName>
    </submittedName>
</protein>
<dbReference type="InterPro" id="IPR029058">
    <property type="entry name" value="AB_hydrolase_fold"/>
</dbReference>
<feature type="chain" id="PRO_5012843453" evidence="1">
    <location>
        <begin position="32"/>
        <end position="317"/>
    </location>
</feature>
<proteinExistence type="predicted"/>
<accession>A0A1T4YBD0</accession>
<name>A0A1T4YBD0_9MICO</name>
<dbReference type="GO" id="GO:0016020">
    <property type="term" value="C:membrane"/>
    <property type="evidence" value="ECO:0007669"/>
    <property type="project" value="TreeGrafter"/>
</dbReference>
<organism evidence="3 4">
    <name type="scientific">Agreia bicolorata</name>
    <dbReference type="NCBI Taxonomy" id="110935"/>
    <lineage>
        <taxon>Bacteria</taxon>
        <taxon>Bacillati</taxon>
        <taxon>Actinomycetota</taxon>
        <taxon>Actinomycetes</taxon>
        <taxon>Micrococcales</taxon>
        <taxon>Microbacteriaceae</taxon>
        <taxon>Agreia</taxon>
    </lineage>
</organism>
<dbReference type="Pfam" id="PF00561">
    <property type="entry name" value="Abhydrolase_1"/>
    <property type="match status" value="1"/>
</dbReference>
<dbReference type="InterPro" id="IPR050266">
    <property type="entry name" value="AB_hydrolase_sf"/>
</dbReference>
<dbReference type="PANTHER" id="PTHR43798:SF33">
    <property type="entry name" value="HYDROLASE, PUTATIVE (AFU_ORTHOLOGUE AFUA_2G14860)-RELATED"/>
    <property type="match status" value="1"/>
</dbReference>